<keyword evidence="1" id="KW-0328">Glycosyltransferase</keyword>
<dbReference type="AlphaFoldDB" id="A0A1X7IRG9"/>
<dbReference type="CDD" id="cd03789">
    <property type="entry name" value="GT9_LPS_heptosyltransferase"/>
    <property type="match status" value="1"/>
</dbReference>
<dbReference type="GO" id="GO:0008713">
    <property type="term" value="F:ADP-heptose-lipopolysaccharide heptosyltransferase activity"/>
    <property type="evidence" value="ECO:0007669"/>
    <property type="project" value="TreeGrafter"/>
</dbReference>
<dbReference type="EMBL" id="FXAW01000001">
    <property type="protein sequence ID" value="SMG17437.1"/>
    <property type="molecule type" value="Genomic_DNA"/>
</dbReference>
<evidence type="ECO:0000256" key="2">
    <source>
        <dbReference type="ARBA" id="ARBA00022679"/>
    </source>
</evidence>
<dbReference type="InterPro" id="IPR051199">
    <property type="entry name" value="LPS_LOS_Heptosyltrfase"/>
</dbReference>
<dbReference type="Proteomes" id="UP000193804">
    <property type="component" value="Unassembled WGS sequence"/>
</dbReference>
<protein>
    <submittedName>
        <fullName evidence="3">ADP-heptose:LPS heptosyltransferase</fullName>
    </submittedName>
</protein>
<dbReference type="PANTHER" id="PTHR30160:SF1">
    <property type="entry name" value="LIPOPOLYSACCHARIDE 1,2-N-ACETYLGLUCOSAMINETRANSFERASE-RELATED"/>
    <property type="match status" value="1"/>
</dbReference>
<sequence length="339" mass="39302">MKKVKKVLILRFSSIGDIVLTTPVIRAIKLQLADVEVHFATKTSFADMLENNPYVDKVHQLEDSLSDLVTQLKLEKFDYIVDLHNNLRTKIIKLRLNKPSKAFHKLNWEKWLMVNMKVDKLPNQHIVDRYLEAASELGVKKDQFGLDYFIPEKDEVEKDWLPETHQQEYVAYVIGAQYNTKKLPFNRMIELCDKINKPIILVGGADDAEMGDEVEKFFEQTKHSAPYEEKLTEMGKKAKIFNACGKFNLNQSASLVKNATYVFTHDTGLMHIAAAFKKNIFCIWGNTIPMFGMYPYKTKFTILENTKVNCRPCSKIGFQKCPKDHFDCMNKIVFDFWLP</sequence>
<dbReference type="OrthoDB" id="9768048at2"/>
<organism evidence="3 4">
    <name type="scientific">Marivirga sericea</name>
    <dbReference type="NCBI Taxonomy" id="1028"/>
    <lineage>
        <taxon>Bacteria</taxon>
        <taxon>Pseudomonadati</taxon>
        <taxon>Bacteroidota</taxon>
        <taxon>Cytophagia</taxon>
        <taxon>Cytophagales</taxon>
        <taxon>Marivirgaceae</taxon>
        <taxon>Marivirga</taxon>
    </lineage>
</organism>
<proteinExistence type="predicted"/>
<name>A0A1X7IRG9_9BACT</name>
<dbReference type="PANTHER" id="PTHR30160">
    <property type="entry name" value="TETRAACYLDISACCHARIDE 4'-KINASE-RELATED"/>
    <property type="match status" value="1"/>
</dbReference>
<dbReference type="SUPFAM" id="SSF53756">
    <property type="entry name" value="UDP-Glycosyltransferase/glycogen phosphorylase"/>
    <property type="match status" value="1"/>
</dbReference>
<dbReference type="Gene3D" id="3.40.50.2000">
    <property type="entry name" value="Glycogen Phosphorylase B"/>
    <property type="match status" value="2"/>
</dbReference>
<dbReference type="GO" id="GO:0009244">
    <property type="term" value="P:lipopolysaccharide core region biosynthetic process"/>
    <property type="evidence" value="ECO:0007669"/>
    <property type="project" value="TreeGrafter"/>
</dbReference>
<keyword evidence="2 3" id="KW-0808">Transferase</keyword>
<accession>A0A1X7IRG9</accession>
<dbReference type="STRING" id="1028.SAMN05661096_00956"/>
<keyword evidence="4" id="KW-1185">Reference proteome</keyword>
<evidence type="ECO:0000313" key="3">
    <source>
        <dbReference type="EMBL" id="SMG17437.1"/>
    </source>
</evidence>
<dbReference type="RefSeq" id="WP_085515910.1">
    <property type="nucleotide sequence ID" value="NZ_FXAW01000001.1"/>
</dbReference>
<gene>
    <name evidence="3" type="ORF">SAMN05661096_00956</name>
</gene>
<dbReference type="Pfam" id="PF01075">
    <property type="entry name" value="Glyco_transf_9"/>
    <property type="match status" value="1"/>
</dbReference>
<evidence type="ECO:0000256" key="1">
    <source>
        <dbReference type="ARBA" id="ARBA00022676"/>
    </source>
</evidence>
<reference evidence="4" key="1">
    <citation type="submission" date="2017-04" db="EMBL/GenBank/DDBJ databases">
        <authorList>
            <person name="Varghese N."/>
            <person name="Submissions S."/>
        </authorList>
    </citation>
    <scope>NUCLEOTIDE SEQUENCE [LARGE SCALE GENOMIC DNA]</scope>
    <source>
        <strain evidence="4">DSM 4125</strain>
    </source>
</reference>
<dbReference type="InterPro" id="IPR002201">
    <property type="entry name" value="Glyco_trans_9"/>
</dbReference>
<dbReference type="GO" id="GO:0005829">
    <property type="term" value="C:cytosol"/>
    <property type="evidence" value="ECO:0007669"/>
    <property type="project" value="TreeGrafter"/>
</dbReference>
<evidence type="ECO:0000313" key="4">
    <source>
        <dbReference type="Proteomes" id="UP000193804"/>
    </source>
</evidence>